<proteinExistence type="predicted"/>
<organism evidence="1 2">
    <name type="scientific">Cirrhinus molitorella</name>
    <name type="common">mud carp</name>
    <dbReference type="NCBI Taxonomy" id="172907"/>
    <lineage>
        <taxon>Eukaryota</taxon>
        <taxon>Metazoa</taxon>
        <taxon>Chordata</taxon>
        <taxon>Craniata</taxon>
        <taxon>Vertebrata</taxon>
        <taxon>Euteleostomi</taxon>
        <taxon>Actinopterygii</taxon>
        <taxon>Neopterygii</taxon>
        <taxon>Teleostei</taxon>
        <taxon>Ostariophysi</taxon>
        <taxon>Cypriniformes</taxon>
        <taxon>Cyprinidae</taxon>
        <taxon>Labeoninae</taxon>
        <taxon>Labeonini</taxon>
        <taxon>Cirrhinus</taxon>
    </lineage>
</organism>
<evidence type="ECO:0000313" key="1">
    <source>
        <dbReference type="EMBL" id="KAL1262043.1"/>
    </source>
</evidence>
<reference evidence="1 2" key="1">
    <citation type="submission" date="2023-09" db="EMBL/GenBank/DDBJ databases">
        <authorList>
            <person name="Wang M."/>
        </authorList>
    </citation>
    <scope>NUCLEOTIDE SEQUENCE [LARGE SCALE GENOMIC DNA]</scope>
    <source>
        <strain evidence="1">GT-2023</strain>
        <tissue evidence="1">Liver</tissue>
    </source>
</reference>
<dbReference type="Proteomes" id="UP001558613">
    <property type="component" value="Unassembled WGS sequence"/>
</dbReference>
<keyword evidence="2" id="KW-1185">Reference proteome</keyword>
<gene>
    <name evidence="1" type="ORF">QQF64_007308</name>
</gene>
<sequence length="89" mass="10046">MLSVISTAPYQSAPLRKQSMSKYLRSRRARLSSLTHPDKQKLKGMKTALRPCPKWQLSPCGPPPRSCPIWHPQLSSVSTLPHELLEKAQ</sequence>
<accession>A0ABR3MAD1</accession>
<dbReference type="EMBL" id="JAYMGO010000014">
    <property type="protein sequence ID" value="KAL1262043.1"/>
    <property type="molecule type" value="Genomic_DNA"/>
</dbReference>
<evidence type="ECO:0000313" key="2">
    <source>
        <dbReference type="Proteomes" id="UP001558613"/>
    </source>
</evidence>
<name>A0ABR3MAD1_9TELE</name>
<comment type="caution">
    <text evidence="1">The sequence shown here is derived from an EMBL/GenBank/DDBJ whole genome shotgun (WGS) entry which is preliminary data.</text>
</comment>
<protein>
    <submittedName>
        <fullName evidence="1">Uncharacterized protein</fullName>
    </submittedName>
</protein>